<proteinExistence type="predicted"/>
<comment type="caution">
    <text evidence="1">The sequence shown here is derived from an EMBL/GenBank/DDBJ whole genome shotgun (WGS) entry which is preliminary data.</text>
</comment>
<organism evidence="1 2">
    <name type="scientific">Nocardia callitridis</name>
    <dbReference type="NCBI Taxonomy" id="648753"/>
    <lineage>
        <taxon>Bacteria</taxon>
        <taxon>Bacillati</taxon>
        <taxon>Actinomycetota</taxon>
        <taxon>Actinomycetes</taxon>
        <taxon>Mycobacteriales</taxon>
        <taxon>Nocardiaceae</taxon>
        <taxon>Nocardia</taxon>
    </lineage>
</organism>
<accession>A0ABP9KY31</accession>
<keyword evidence="2" id="KW-1185">Reference proteome</keyword>
<gene>
    <name evidence="1" type="ORF">GCM10023318_56420</name>
</gene>
<protein>
    <submittedName>
        <fullName evidence="1">Uncharacterized protein</fullName>
    </submittedName>
</protein>
<evidence type="ECO:0000313" key="1">
    <source>
        <dbReference type="EMBL" id="GAA5067370.1"/>
    </source>
</evidence>
<reference evidence="2" key="1">
    <citation type="journal article" date="2019" name="Int. J. Syst. Evol. Microbiol.">
        <title>The Global Catalogue of Microorganisms (GCM) 10K type strain sequencing project: providing services to taxonomists for standard genome sequencing and annotation.</title>
        <authorList>
            <consortium name="The Broad Institute Genomics Platform"/>
            <consortium name="The Broad Institute Genome Sequencing Center for Infectious Disease"/>
            <person name="Wu L."/>
            <person name="Ma J."/>
        </authorList>
    </citation>
    <scope>NUCLEOTIDE SEQUENCE [LARGE SCALE GENOMIC DNA]</scope>
    <source>
        <strain evidence="2">JCM 18298</strain>
    </source>
</reference>
<dbReference type="EMBL" id="BAABJM010000008">
    <property type="protein sequence ID" value="GAA5067370.1"/>
    <property type="molecule type" value="Genomic_DNA"/>
</dbReference>
<sequence length="80" mass="8418">MDKIAGDIGQLKAPPITTGALPSSSVADACTTANSGIEAAWLRMAMRCKRVSNIAKGGATNYEVTDQEFRDGLNAMSVDR</sequence>
<evidence type="ECO:0000313" key="2">
    <source>
        <dbReference type="Proteomes" id="UP001500603"/>
    </source>
</evidence>
<dbReference type="Proteomes" id="UP001500603">
    <property type="component" value="Unassembled WGS sequence"/>
</dbReference>
<name>A0ABP9KY31_9NOCA</name>